<name>A0ABV6PWG6_9BURK</name>
<protein>
    <recommendedName>
        <fullName evidence="3">biotin--[biotin carboxyl-carrier protein] ligase</fullName>
        <ecNumber evidence="3">6.3.4.15</ecNumber>
    </recommendedName>
</protein>
<dbReference type="InterPro" id="IPR004143">
    <property type="entry name" value="BPL_LPL_catalytic"/>
</dbReference>
<accession>A0ABV6PWG6</accession>
<dbReference type="PANTHER" id="PTHR12835">
    <property type="entry name" value="BIOTIN PROTEIN LIGASE"/>
    <property type="match status" value="1"/>
</dbReference>
<evidence type="ECO:0000256" key="4">
    <source>
        <dbReference type="ARBA" id="ARBA00047846"/>
    </source>
</evidence>
<evidence type="ECO:0000313" key="6">
    <source>
        <dbReference type="EMBL" id="MFC0594187.1"/>
    </source>
</evidence>
<comment type="caution">
    <text evidence="6">The sequence shown here is derived from an EMBL/GenBank/DDBJ whole genome shotgun (WGS) entry which is preliminary data.</text>
</comment>
<gene>
    <name evidence="6" type="ORF">ACFFGG_16685</name>
</gene>
<evidence type="ECO:0000259" key="5">
    <source>
        <dbReference type="PROSITE" id="PS51733"/>
    </source>
</evidence>
<comment type="catalytic activity">
    <reaction evidence="4">
        <text>biotin + L-lysyl-[protein] + ATP = N(6)-biotinyl-L-lysyl-[protein] + AMP + diphosphate + H(+)</text>
        <dbReference type="Rhea" id="RHEA:11756"/>
        <dbReference type="Rhea" id="RHEA-COMP:9752"/>
        <dbReference type="Rhea" id="RHEA-COMP:10505"/>
        <dbReference type="ChEBI" id="CHEBI:15378"/>
        <dbReference type="ChEBI" id="CHEBI:29969"/>
        <dbReference type="ChEBI" id="CHEBI:30616"/>
        <dbReference type="ChEBI" id="CHEBI:33019"/>
        <dbReference type="ChEBI" id="CHEBI:57586"/>
        <dbReference type="ChEBI" id="CHEBI:83144"/>
        <dbReference type="ChEBI" id="CHEBI:456215"/>
        <dbReference type="EC" id="6.3.4.15"/>
    </reaction>
</comment>
<dbReference type="SUPFAM" id="SSF55681">
    <property type="entry name" value="Class II aaRS and biotin synthetases"/>
    <property type="match status" value="1"/>
</dbReference>
<dbReference type="EC" id="6.3.4.15" evidence="3"/>
<dbReference type="InterPro" id="IPR045864">
    <property type="entry name" value="aa-tRNA-synth_II/BPL/LPL"/>
</dbReference>
<proteinExistence type="predicted"/>
<evidence type="ECO:0000256" key="3">
    <source>
        <dbReference type="ARBA" id="ARBA00024227"/>
    </source>
</evidence>
<dbReference type="Proteomes" id="UP001589834">
    <property type="component" value="Unassembled WGS sequence"/>
</dbReference>
<dbReference type="RefSeq" id="WP_377484763.1">
    <property type="nucleotide sequence ID" value="NZ_JBHLTN010000039.1"/>
</dbReference>
<dbReference type="EMBL" id="JBHLTN010000039">
    <property type="protein sequence ID" value="MFC0594187.1"/>
    <property type="molecule type" value="Genomic_DNA"/>
</dbReference>
<dbReference type="PANTHER" id="PTHR12835:SF5">
    <property type="entry name" value="BIOTIN--PROTEIN LIGASE"/>
    <property type="match status" value="1"/>
</dbReference>
<sequence length="261" mass="27062">MNEPLALIWPAADLRASLAAVLPGVTVEVCARIDSTNTELMRRARAGATTPALLVAEQQSAGRGRLGRPWQSGAPGAALSFSLALPLAPRDWSGLSLAVGLAVAESLHPAIGLKWPNDLWWQDRKLAGILVETAVAPAQATRQVVIGVGLNIAPRPGEGFSTPPAALQELLPGVDAPAALARLLAPLVQAVRCFEQDGFAPLAARFNARDVLARRPVRLSDGTEGLALGVGPSGALQVDTAAGRREISSAEVSVRPAEGGR</sequence>
<evidence type="ECO:0000256" key="2">
    <source>
        <dbReference type="ARBA" id="ARBA00023267"/>
    </source>
</evidence>
<organism evidence="6 7">
    <name type="scientific">Ottowia pentelensis</name>
    <dbReference type="NCBI Taxonomy" id="511108"/>
    <lineage>
        <taxon>Bacteria</taxon>
        <taxon>Pseudomonadati</taxon>
        <taxon>Pseudomonadota</taxon>
        <taxon>Betaproteobacteria</taxon>
        <taxon>Burkholderiales</taxon>
        <taxon>Comamonadaceae</taxon>
        <taxon>Ottowia</taxon>
    </lineage>
</organism>
<evidence type="ECO:0000313" key="7">
    <source>
        <dbReference type="Proteomes" id="UP001589834"/>
    </source>
</evidence>
<keyword evidence="7" id="KW-1185">Reference proteome</keyword>
<dbReference type="Pfam" id="PF02237">
    <property type="entry name" value="BPL_C"/>
    <property type="match status" value="1"/>
</dbReference>
<feature type="domain" description="BPL/LPL catalytic" evidence="5">
    <location>
        <begin position="12"/>
        <end position="195"/>
    </location>
</feature>
<dbReference type="NCBIfam" id="TIGR00121">
    <property type="entry name" value="birA_ligase"/>
    <property type="match status" value="1"/>
</dbReference>
<dbReference type="CDD" id="cd16442">
    <property type="entry name" value="BPL"/>
    <property type="match status" value="1"/>
</dbReference>
<keyword evidence="1 6" id="KW-0436">Ligase</keyword>
<reference evidence="6 7" key="1">
    <citation type="submission" date="2024-09" db="EMBL/GenBank/DDBJ databases">
        <authorList>
            <person name="Sun Q."/>
            <person name="Mori K."/>
        </authorList>
    </citation>
    <scope>NUCLEOTIDE SEQUENCE [LARGE SCALE GENOMIC DNA]</scope>
    <source>
        <strain evidence="6 7">NCAIM B.02336</strain>
    </source>
</reference>
<dbReference type="Pfam" id="PF03099">
    <property type="entry name" value="BPL_LplA_LipB"/>
    <property type="match status" value="1"/>
</dbReference>
<dbReference type="Gene3D" id="3.30.930.10">
    <property type="entry name" value="Bira Bifunctional Protein, Domain 2"/>
    <property type="match status" value="1"/>
</dbReference>
<dbReference type="PROSITE" id="PS51733">
    <property type="entry name" value="BPL_LPL_CATALYTIC"/>
    <property type="match status" value="1"/>
</dbReference>
<evidence type="ECO:0000256" key="1">
    <source>
        <dbReference type="ARBA" id="ARBA00022598"/>
    </source>
</evidence>
<dbReference type="Gene3D" id="2.30.30.100">
    <property type="match status" value="1"/>
</dbReference>
<dbReference type="InterPro" id="IPR004408">
    <property type="entry name" value="Biotin_CoA_COase_ligase"/>
</dbReference>
<dbReference type="GO" id="GO:0004077">
    <property type="term" value="F:biotin--[biotin carboxyl-carrier protein] ligase activity"/>
    <property type="evidence" value="ECO:0007669"/>
    <property type="project" value="UniProtKB-EC"/>
</dbReference>
<keyword evidence="2" id="KW-0092">Biotin</keyword>
<dbReference type="InterPro" id="IPR003142">
    <property type="entry name" value="BPL_C"/>
</dbReference>